<sequence>MLNQGFLCPMKPYTVSTSLDLSSIPTLGDDFVVSQLSKQVNTSRRNELILNAYRQHAVGRKTTLIFATDIAHSQALAELFNVAGIEAIAVTSKTNKDERRAILTRLRDGSLPVVVNCGMDAAHMCTCTRLFGMCVYARLCVFEYNSMKFW</sequence>
<name>A0A0L0FGX7_9EUKA</name>
<dbReference type="OrthoDB" id="16911at2759"/>
<dbReference type="InterPro" id="IPR050742">
    <property type="entry name" value="Helicase_Restrict-Modif_Enz"/>
</dbReference>
<reference evidence="1 2" key="1">
    <citation type="submission" date="2011-02" db="EMBL/GenBank/DDBJ databases">
        <title>The Genome Sequence of Sphaeroforma arctica JP610.</title>
        <authorList>
            <consortium name="The Broad Institute Genome Sequencing Platform"/>
            <person name="Russ C."/>
            <person name="Cuomo C."/>
            <person name="Young S.K."/>
            <person name="Zeng Q."/>
            <person name="Gargeya S."/>
            <person name="Alvarado L."/>
            <person name="Berlin A."/>
            <person name="Chapman S.B."/>
            <person name="Chen Z."/>
            <person name="Freedman E."/>
            <person name="Gellesch M."/>
            <person name="Goldberg J."/>
            <person name="Griggs A."/>
            <person name="Gujja S."/>
            <person name="Heilman E."/>
            <person name="Heiman D."/>
            <person name="Howarth C."/>
            <person name="Mehta T."/>
            <person name="Neiman D."/>
            <person name="Pearson M."/>
            <person name="Roberts A."/>
            <person name="Saif S."/>
            <person name="Shea T."/>
            <person name="Shenoy N."/>
            <person name="Sisk P."/>
            <person name="Stolte C."/>
            <person name="Sykes S."/>
            <person name="White J."/>
            <person name="Yandava C."/>
            <person name="Burger G."/>
            <person name="Gray M.W."/>
            <person name="Holland P.W.H."/>
            <person name="King N."/>
            <person name="Lang F.B.F."/>
            <person name="Roger A.J."/>
            <person name="Ruiz-Trillo I."/>
            <person name="Haas B."/>
            <person name="Nusbaum C."/>
            <person name="Birren B."/>
        </authorList>
    </citation>
    <scope>NUCLEOTIDE SEQUENCE [LARGE SCALE GENOMIC DNA]</scope>
    <source>
        <strain evidence="1 2">JP610</strain>
    </source>
</reference>
<dbReference type="RefSeq" id="XP_014149618.1">
    <property type="nucleotide sequence ID" value="XM_014294143.1"/>
</dbReference>
<accession>A0A0L0FGX7</accession>
<dbReference type="EMBL" id="KQ243459">
    <property type="protein sequence ID" value="KNC75716.1"/>
    <property type="molecule type" value="Genomic_DNA"/>
</dbReference>
<dbReference type="GO" id="GO:0036121">
    <property type="term" value="F:double-stranded DNA helicase activity"/>
    <property type="evidence" value="ECO:0007669"/>
    <property type="project" value="TreeGrafter"/>
</dbReference>
<dbReference type="InterPro" id="IPR027417">
    <property type="entry name" value="P-loop_NTPase"/>
</dbReference>
<dbReference type="AlphaFoldDB" id="A0A0L0FGX7"/>
<protein>
    <submittedName>
        <fullName evidence="1">Uncharacterized protein</fullName>
    </submittedName>
</protein>
<dbReference type="GO" id="GO:0061749">
    <property type="term" value="F:forked DNA-dependent helicase activity"/>
    <property type="evidence" value="ECO:0007669"/>
    <property type="project" value="TreeGrafter"/>
</dbReference>
<dbReference type="Proteomes" id="UP000054560">
    <property type="component" value="Unassembled WGS sequence"/>
</dbReference>
<proteinExistence type="predicted"/>
<organism evidence="1 2">
    <name type="scientific">Sphaeroforma arctica JP610</name>
    <dbReference type="NCBI Taxonomy" id="667725"/>
    <lineage>
        <taxon>Eukaryota</taxon>
        <taxon>Ichthyosporea</taxon>
        <taxon>Ichthyophonida</taxon>
        <taxon>Sphaeroforma</taxon>
    </lineage>
</organism>
<dbReference type="GO" id="GO:0032042">
    <property type="term" value="P:mitochondrial DNA metabolic process"/>
    <property type="evidence" value="ECO:0007669"/>
    <property type="project" value="TreeGrafter"/>
</dbReference>
<dbReference type="SUPFAM" id="SSF52540">
    <property type="entry name" value="P-loop containing nucleoside triphosphate hydrolases"/>
    <property type="match status" value="1"/>
</dbReference>
<dbReference type="GO" id="GO:0005759">
    <property type="term" value="C:mitochondrial matrix"/>
    <property type="evidence" value="ECO:0007669"/>
    <property type="project" value="TreeGrafter"/>
</dbReference>
<dbReference type="GeneID" id="25912267"/>
<dbReference type="GO" id="GO:0070125">
    <property type="term" value="P:mitochondrial translational elongation"/>
    <property type="evidence" value="ECO:0007669"/>
    <property type="project" value="TreeGrafter"/>
</dbReference>
<evidence type="ECO:0000313" key="2">
    <source>
        <dbReference type="Proteomes" id="UP000054560"/>
    </source>
</evidence>
<gene>
    <name evidence="1" type="ORF">SARC_11763</name>
</gene>
<evidence type="ECO:0000313" key="1">
    <source>
        <dbReference type="EMBL" id="KNC75716.1"/>
    </source>
</evidence>
<keyword evidence="2" id="KW-1185">Reference proteome</keyword>
<dbReference type="STRING" id="667725.A0A0L0FGX7"/>
<dbReference type="PANTHER" id="PTHR47396:SF1">
    <property type="entry name" value="ATP-DEPENDENT HELICASE IRC3-RELATED"/>
    <property type="match status" value="1"/>
</dbReference>
<dbReference type="GO" id="GO:0000403">
    <property type="term" value="F:Y-form DNA binding"/>
    <property type="evidence" value="ECO:0007669"/>
    <property type="project" value="TreeGrafter"/>
</dbReference>
<dbReference type="Gene3D" id="3.40.50.300">
    <property type="entry name" value="P-loop containing nucleotide triphosphate hydrolases"/>
    <property type="match status" value="1"/>
</dbReference>
<dbReference type="PANTHER" id="PTHR47396">
    <property type="entry name" value="TYPE I RESTRICTION ENZYME ECOKI R PROTEIN"/>
    <property type="match status" value="1"/>
</dbReference>